<keyword evidence="3" id="KW-1185">Reference proteome</keyword>
<dbReference type="PANTHER" id="PTHR47756:SF2">
    <property type="entry name" value="BLL6612 PROTEIN"/>
    <property type="match status" value="1"/>
</dbReference>
<dbReference type="KEGG" id="krh:KRH_21970"/>
<evidence type="ECO:0000313" key="2">
    <source>
        <dbReference type="EMBL" id="BAG30544.1"/>
    </source>
</evidence>
<dbReference type="GO" id="GO:0003700">
    <property type="term" value="F:DNA-binding transcription factor activity"/>
    <property type="evidence" value="ECO:0007669"/>
    <property type="project" value="InterPro"/>
</dbReference>
<evidence type="ECO:0000259" key="1">
    <source>
        <dbReference type="Pfam" id="PF20239"/>
    </source>
</evidence>
<dbReference type="Proteomes" id="UP000008838">
    <property type="component" value="Chromosome"/>
</dbReference>
<dbReference type="STRING" id="378753.KRH_21970"/>
<dbReference type="InterPro" id="IPR013325">
    <property type="entry name" value="RNA_pol_sigma_r2"/>
</dbReference>
<dbReference type="InterPro" id="IPR046531">
    <property type="entry name" value="DUF6596"/>
</dbReference>
<dbReference type="Gene3D" id="1.20.140.160">
    <property type="match status" value="1"/>
</dbReference>
<dbReference type="OrthoDB" id="9780299at2"/>
<evidence type="ECO:0000313" key="3">
    <source>
        <dbReference type="Proteomes" id="UP000008838"/>
    </source>
</evidence>
<dbReference type="AlphaFoldDB" id="B2GIC2"/>
<dbReference type="EMBL" id="AP009152">
    <property type="protein sequence ID" value="BAG30544.1"/>
    <property type="molecule type" value="Genomic_DNA"/>
</dbReference>
<dbReference type="GO" id="GO:0006352">
    <property type="term" value="P:DNA-templated transcription initiation"/>
    <property type="evidence" value="ECO:0007669"/>
    <property type="project" value="InterPro"/>
</dbReference>
<dbReference type="SUPFAM" id="SSF88659">
    <property type="entry name" value="Sigma3 and sigma4 domains of RNA polymerase sigma factors"/>
    <property type="match status" value="1"/>
</dbReference>
<protein>
    <submittedName>
        <fullName evidence="2">Putative RNA polymerase ECF-type sigma factor</fullName>
    </submittedName>
</protein>
<dbReference type="HOGENOM" id="CLU_035311_1_0_11"/>
<dbReference type="PANTHER" id="PTHR47756">
    <property type="entry name" value="BLL6612 PROTEIN-RELATED"/>
    <property type="match status" value="1"/>
</dbReference>
<dbReference type="eggNOG" id="COG4941">
    <property type="taxonomic scope" value="Bacteria"/>
</dbReference>
<gene>
    <name evidence="2" type="ordered locus">KRH_21970</name>
</gene>
<accession>B2GIC2</accession>
<name>B2GIC2_KOCRD</name>
<dbReference type="SUPFAM" id="SSF88946">
    <property type="entry name" value="Sigma2 domain of RNA polymerase sigma factors"/>
    <property type="match status" value="1"/>
</dbReference>
<organism evidence="2 3">
    <name type="scientific">Kocuria rhizophila (strain ATCC 9341 / DSM 348 / NBRC 103217 / DC2201)</name>
    <dbReference type="NCBI Taxonomy" id="378753"/>
    <lineage>
        <taxon>Bacteria</taxon>
        <taxon>Bacillati</taxon>
        <taxon>Actinomycetota</taxon>
        <taxon>Actinomycetes</taxon>
        <taxon>Micrococcales</taxon>
        <taxon>Micrococcaceae</taxon>
        <taxon>Kocuria</taxon>
    </lineage>
</organism>
<proteinExistence type="predicted"/>
<reference evidence="2 3" key="1">
    <citation type="journal article" date="2008" name="J. Bacteriol.">
        <title>Complete genome sequence of the soil actinomycete Kocuria rhizophila.</title>
        <authorList>
            <person name="Takarada H."/>
            <person name="Sekine M."/>
            <person name="Kosugi H."/>
            <person name="Matsuo Y."/>
            <person name="Fujisawa T."/>
            <person name="Omata S."/>
            <person name="Kishi E."/>
            <person name="Shimizu A."/>
            <person name="Tsukatani N."/>
            <person name="Tanikawa S."/>
            <person name="Fujita N."/>
            <person name="Harayama S."/>
        </authorList>
    </citation>
    <scope>NUCLEOTIDE SEQUENCE [LARGE SCALE GENOMIC DNA]</scope>
    <source>
        <strain evidence="3">ATCC 9341 / DSM 348 / NBRC 103217 / DC2201</strain>
    </source>
</reference>
<dbReference type="Pfam" id="PF20239">
    <property type="entry name" value="DUF6596"/>
    <property type="match status" value="1"/>
</dbReference>
<sequence length="410" mass="44925">MTSPDVEQAVVLTHDDWSRIIALLSVRDGDIAGAEDAVAGAVERALHTWPSKGIPQNPSGWIYRTALNLRRDVWKSAAHRTSVELNSEVHEALQPSINAELDELPDSRLQLLAACAHPDIDPATRPLLMLSAVLGLPTRRIAEGMILPAATVAARLTRAKKKIATNGLQMHVPDRSELHACLSSIHEAIYGVFTIEWANAATDLREDLAGEAVYLSELVSTLCPDDGESHGLAALIHLSVARFNARRSPSGALVPLDDQDPTMWNASHLAKGEWHLREVHRCGEIGRYAIEASIQALHMQGVRTRKPNWHALLRQHDHLLRIAPSLGARVSRAATLQHAEGGAAALAALSSLPKAAESYQPAWVLRSHLYRAMGRNQDAISTLERAMTLTTITSEHEHLAKLLTRWKQRA</sequence>
<dbReference type="InterPro" id="IPR013324">
    <property type="entry name" value="RNA_pol_sigma_r3/r4-like"/>
</dbReference>
<feature type="domain" description="DUF6596" evidence="1">
    <location>
        <begin position="182"/>
        <end position="278"/>
    </location>
</feature>